<feature type="compositionally biased region" description="Polar residues" evidence="1">
    <location>
        <begin position="56"/>
        <end position="67"/>
    </location>
</feature>
<feature type="compositionally biased region" description="Polar residues" evidence="1">
    <location>
        <begin position="1026"/>
        <end position="1038"/>
    </location>
</feature>
<feature type="compositionally biased region" description="Polar residues" evidence="1">
    <location>
        <begin position="260"/>
        <end position="329"/>
    </location>
</feature>
<evidence type="ECO:0000256" key="1">
    <source>
        <dbReference type="SAM" id="MobiDB-lite"/>
    </source>
</evidence>
<feature type="compositionally biased region" description="Low complexity" evidence="1">
    <location>
        <begin position="419"/>
        <end position="476"/>
    </location>
</feature>
<feature type="compositionally biased region" description="Low complexity" evidence="1">
    <location>
        <begin position="1039"/>
        <end position="1055"/>
    </location>
</feature>
<feature type="compositionally biased region" description="Polar residues" evidence="1">
    <location>
        <begin position="74"/>
        <end position="84"/>
    </location>
</feature>
<evidence type="ECO:0000313" key="3">
    <source>
        <dbReference type="Proteomes" id="UP000325313"/>
    </source>
</evidence>
<dbReference type="Proteomes" id="UP000325313">
    <property type="component" value="Unassembled WGS sequence"/>
</dbReference>
<feature type="compositionally biased region" description="Low complexity" evidence="1">
    <location>
        <begin position="949"/>
        <end position="968"/>
    </location>
</feature>
<name>A0A5B0N2M4_PUCGR</name>
<feature type="compositionally biased region" description="Acidic residues" evidence="1">
    <location>
        <begin position="526"/>
        <end position="542"/>
    </location>
</feature>
<dbReference type="AlphaFoldDB" id="A0A5B0N2M4"/>
<feature type="compositionally biased region" description="Polar residues" evidence="1">
    <location>
        <begin position="346"/>
        <end position="368"/>
    </location>
</feature>
<dbReference type="EMBL" id="VDEP01000438">
    <property type="protein sequence ID" value="KAA1083481.1"/>
    <property type="molecule type" value="Genomic_DNA"/>
</dbReference>
<feature type="compositionally biased region" description="Basic and acidic residues" evidence="1">
    <location>
        <begin position="831"/>
        <end position="850"/>
    </location>
</feature>
<feature type="compositionally biased region" description="Low complexity" evidence="1">
    <location>
        <begin position="330"/>
        <end position="340"/>
    </location>
</feature>
<feature type="compositionally biased region" description="Basic residues" evidence="1">
    <location>
        <begin position="1014"/>
        <end position="1023"/>
    </location>
</feature>
<feature type="region of interest" description="Disordered" evidence="1">
    <location>
        <begin position="946"/>
        <end position="1076"/>
    </location>
</feature>
<proteinExistence type="predicted"/>
<feature type="region of interest" description="Disordered" evidence="1">
    <location>
        <begin position="814"/>
        <end position="850"/>
    </location>
</feature>
<organism evidence="2 3">
    <name type="scientific">Puccinia graminis f. sp. tritici</name>
    <dbReference type="NCBI Taxonomy" id="56615"/>
    <lineage>
        <taxon>Eukaryota</taxon>
        <taxon>Fungi</taxon>
        <taxon>Dikarya</taxon>
        <taxon>Basidiomycota</taxon>
        <taxon>Pucciniomycotina</taxon>
        <taxon>Pucciniomycetes</taxon>
        <taxon>Pucciniales</taxon>
        <taxon>Pucciniaceae</taxon>
        <taxon>Puccinia</taxon>
    </lineage>
</organism>
<sequence length="1076" mass="117450">MSSHKISNASGSKLGSGKASQLKFMVGSFKHCSGLHSVSPRGQGTIDDLLLGKSGDVSSSRPPSAQASLHRINTHQSASSTSSVKPPIKNHSLAIDKSSLSNPKNPKKPGRNSTQTSPLANFDRTCQILNVHNIEEPFSSLPPRMPVPTYNHQPFQNYSLPNSNPTRLPNDCRNLELQTNFTGHESRTHGPSHTGMDESAMDRSLYTNQNHYLSPAAPSSYSVVSNATPHNHYSSASLAGYAYLDESSGEFINFNYPNGSSQATHPAQNAGFSAPQQVNHGLGSGNLQVQSGQRRSTSYQSSQHSPTPIDLQSVSNTPRSAVQYSNNLPSISSSQRSIRQTAGHVPSTTHRSVPSLAHQTQSVQGVTTSEQTVVIPALQTQISAPFPQTSRSSGQPSRHGDTAPQQATGKQARLRRTTKTTPSQASTTPTATQLSTQPTAAQASTTSTAAQATTRLPAAPATQATTRPPAAQPSTTVLPPPPDPCQAPQSVPPQRSENLQSSSSIQPQPPRKHQPHAAYRSHSDVENEDDHWETDFENEGDELVEREVDKGQANKKRPPRPMMSSEEVEKLDRLDLDELRGKAAKKGKYKKLTALIRTELDELYRDYQVKLHKVAIKHLTKPEPISNYVGNGNRYRGPTNYNNFCKYDVEARKAYYDKTKTIAARRKECSRLWRLLNPETQEKFNNAEFLATLPNPFGRNLSVDKGSLAVDQTAGGSRPPIRSLRPKGMRAAREFEATDWFKKVVLDMTNLSTAHQVESFIVMMPSRKSKKNTVVLLGGSKIGDKFLDMYAETWDPCGTFADFVKGYDAVEKASGSKPDALAKPRKPRKGKKDEPDCAAHNKGKKTDNSKAVREKLRLMLNQATHGKWQGGWPGKDTISSLKQAGVTLYVKQPDEKQISPMDFCGSMKYKWNGDFQRMLWALEGGLVRLDGPSAVVGLDEVGFNGIDEPGSNGPTNTNNNNNGTLSPSKNTATSAVKRTAPKKPATLAKGTSEKTSAARQEGKVKDPRAIATIRRPRKRKRRTSSNGSADESPATTPTESSSESSEYSSGSSIEESSNDDDNESLATFKRRFRNRS</sequence>
<gene>
    <name evidence="2" type="ORF">PGTUg99_034757</name>
</gene>
<feature type="compositionally biased region" description="Basic and acidic residues" evidence="1">
    <location>
        <begin position="543"/>
        <end position="552"/>
    </location>
</feature>
<feature type="region of interest" description="Disordered" evidence="1">
    <location>
        <begin position="260"/>
        <end position="368"/>
    </location>
</feature>
<feature type="region of interest" description="Disordered" evidence="1">
    <location>
        <begin position="380"/>
        <end position="569"/>
    </location>
</feature>
<accession>A0A5B0N2M4</accession>
<reference evidence="2 3" key="1">
    <citation type="submission" date="2019-05" db="EMBL/GenBank/DDBJ databases">
        <title>Emergence of the Ug99 lineage of the wheat stem rust pathogen through somatic hybridization.</title>
        <authorList>
            <person name="Li F."/>
            <person name="Upadhyaya N.M."/>
            <person name="Sperschneider J."/>
            <person name="Matny O."/>
            <person name="Nguyen-Phuc H."/>
            <person name="Mago R."/>
            <person name="Raley C."/>
            <person name="Miller M.E."/>
            <person name="Silverstein K.A.T."/>
            <person name="Henningsen E."/>
            <person name="Hirsch C.D."/>
            <person name="Visser B."/>
            <person name="Pretorius Z.A."/>
            <person name="Steffenson B.J."/>
            <person name="Schwessinger B."/>
            <person name="Dodds P.N."/>
            <person name="Figueroa M."/>
        </authorList>
    </citation>
    <scope>NUCLEOTIDE SEQUENCE [LARGE SCALE GENOMIC DNA]</scope>
    <source>
        <strain evidence="2 3">Ug99</strain>
    </source>
</reference>
<comment type="caution">
    <text evidence="2">The sequence shown here is derived from an EMBL/GenBank/DDBJ whole genome shotgun (WGS) entry which is preliminary data.</text>
</comment>
<protein>
    <submittedName>
        <fullName evidence="2">Uncharacterized protein</fullName>
    </submittedName>
</protein>
<feature type="compositionally biased region" description="Polar residues" evidence="1">
    <location>
        <begin position="380"/>
        <end position="396"/>
    </location>
</feature>
<feature type="region of interest" description="Disordered" evidence="1">
    <location>
        <begin position="33"/>
        <end position="120"/>
    </location>
</feature>
<evidence type="ECO:0000313" key="2">
    <source>
        <dbReference type="EMBL" id="KAA1083481.1"/>
    </source>
</evidence>